<dbReference type="InterPro" id="IPR036388">
    <property type="entry name" value="WH-like_DNA-bd_sf"/>
</dbReference>
<evidence type="ECO:0000313" key="3">
    <source>
        <dbReference type="Proteomes" id="UP001519287"/>
    </source>
</evidence>
<dbReference type="RefSeq" id="WP_209977967.1">
    <property type="nucleotide sequence ID" value="NZ_JAGGLB010000041.1"/>
</dbReference>
<comment type="caution">
    <text evidence="2">The sequence shown here is derived from an EMBL/GenBank/DDBJ whole genome shotgun (WGS) entry which is preliminary data.</text>
</comment>
<feature type="domain" description="Transcription regulator PadR N-terminal" evidence="1">
    <location>
        <begin position="16"/>
        <end position="87"/>
    </location>
</feature>
<dbReference type="EMBL" id="JAGGLB010000041">
    <property type="protein sequence ID" value="MBP1995964.1"/>
    <property type="molecule type" value="Genomic_DNA"/>
</dbReference>
<dbReference type="Pfam" id="PF03551">
    <property type="entry name" value="PadR"/>
    <property type="match status" value="1"/>
</dbReference>
<evidence type="ECO:0000313" key="2">
    <source>
        <dbReference type="EMBL" id="MBP1995964.1"/>
    </source>
</evidence>
<sequence>MDSQSQLLKGILEGCILSIIAEDEVYGYELSQKLHEAGLTMVREGSIYPVLLRIQKGGLIIGRMKPSSSGPDRKYYSLTEKGQEALAAFEASWDQLVESMELLRRKQNERRTNGSPK</sequence>
<dbReference type="PANTHER" id="PTHR33169:SF25">
    <property type="entry name" value="DNA-BINDING PROTEIN YIZB-RELATED"/>
    <property type="match status" value="1"/>
</dbReference>
<dbReference type="InterPro" id="IPR036390">
    <property type="entry name" value="WH_DNA-bd_sf"/>
</dbReference>
<keyword evidence="3" id="KW-1185">Reference proteome</keyword>
<dbReference type="PANTHER" id="PTHR33169">
    <property type="entry name" value="PADR-FAMILY TRANSCRIPTIONAL REGULATOR"/>
    <property type="match status" value="1"/>
</dbReference>
<dbReference type="Proteomes" id="UP001519287">
    <property type="component" value="Unassembled WGS sequence"/>
</dbReference>
<protein>
    <submittedName>
        <fullName evidence="2">PadR family transcriptional regulator PadR</fullName>
    </submittedName>
</protein>
<proteinExistence type="predicted"/>
<reference evidence="2 3" key="1">
    <citation type="submission" date="2021-03" db="EMBL/GenBank/DDBJ databases">
        <title>Genomic Encyclopedia of Type Strains, Phase IV (KMG-IV): sequencing the most valuable type-strain genomes for metagenomic binning, comparative biology and taxonomic classification.</title>
        <authorList>
            <person name="Goeker M."/>
        </authorList>
    </citation>
    <scope>NUCLEOTIDE SEQUENCE [LARGE SCALE GENOMIC DNA]</scope>
    <source>
        <strain evidence="2 3">DSM 26048</strain>
    </source>
</reference>
<dbReference type="InterPro" id="IPR052509">
    <property type="entry name" value="Metal_resp_DNA-bind_regulator"/>
</dbReference>
<dbReference type="SUPFAM" id="SSF46785">
    <property type="entry name" value="Winged helix' DNA-binding domain"/>
    <property type="match status" value="1"/>
</dbReference>
<name>A0ABS4J7Z1_9BACL</name>
<organism evidence="2 3">
    <name type="scientific">Paenibacillus eucommiae</name>
    <dbReference type="NCBI Taxonomy" id="1355755"/>
    <lineage>
        <taxon>Bacteria</taxon>
        <taxon>Bacillati</taxon>
        <taxon>Bacillota</taxon>
        <taxon>Bacilli</taxon>
        <taxon>Bacillales</taxon>
        <taxon>Paenibacillaceae</taxon>
        <taxon>Paenibacillus</taxon>
    </lineage>
</organism>
<dbReference type="Gene3D" id="1.10.10.10">
    <property type="entry name" value="Winged helix-like DNA-binding domain superfamily/Winged helix DNA-binding domain"/>
    <property type="match status" value="1"/>
</dbReference>
<accession>A0ABS4J7Z1</accession>
<evidence type="ECO:0000259" key="1">
    <source>
        <dbReference type="Pfam" id="PF03551"/>
    </source>
</evidence>
<gene>
    <name evidence="2" type="ORF">J2Z66_007606</name>
</gene>
<dbReference type="InterPro" id="IPR005149">
    <property type="entry name" value="Tscrpt_reg_PadR_N"/>
</dbReference>